<dbReference type="Gene3D" id="2.30.30.110">
    <property type="match status" value="1"/>
</dbReference>
<reference evidence="1 2" key="1">
    <citation type="submission" date="2019-05" db="EMBL/GenBank/DDBJ databases">
        <title>Verrucobacter flavum gen. nov., sp. nov. a new member of the family Verrucomicrobiaceae.</title>
        <authorList>
            <person name="Szuroczki S."/>
            <person name="Abbaszade G."/>
            <person name="Szabo A."/>
            <person name="Felfoldi T."/>
            <person name="Schumann P."/>
            <person name="Boka K."/>
            <person name="Keki Z."/>
            <person name="Toumi M."/>
            <person name="Toth E."/>
        </authorList>
    </citation>
    <scope>NUCLEOTIDE SEQUENCE [LARGE SCALE GENOMIC DNA]</scope>
    <source>
        <strain evidence="1 2">MG-N-17</strain>
    </source>
</reference>
<dbReference type="Pfam" id="PF02452">
    <property type="entry name" value="PemK_toxin"/>
    <property type="match status" value="1"/>
</dbReference>
<proteinExistence type="predicted"/>
<dbReference type="SUPFAM" id="SSF50118">
    <property type="entry name" value="Cell growth inhibitor/plasmid maintenance toxic component"/>
    <property type="match status" value="1"/>
</dbReference>
<protein>
    <submittedName>
        <fullName evidence="1">Type II toxin-antitoxin system PemK/MazF family toxin</fullName>
    </submittedName>
</protein>
<dbReference type="RefSeq" id="WP_138087852.1">
    <property type="nucleotide sequence ID" value="NZ_VAUV01000015.1"/>
</dbReference>
<organism evidence="1 2">
    <name type="scientific">Phragmitibacter flavus</name>
    <dbReference type="NCBI Taxonomy" id="2576071"/>
    <lineage>
        <taxon>Bacteria</taxon>
        <taxon>Pseudomonadati</taxon>
        <taxon>Verrucomicrobiota</taxon>
        <taxon>Verrucomicrobiia</taxon>
        <taxon>Verrucomicrobiales</taxon>
        <taxon>Verrucomicrobiaceae</taxon>
        <taxon>Phragmitibacter</taxon>
    </lineage>
</organism>
<name>A0A5R8KA46_9BACT</name>
<gene>
    <name evidence="1" type="ORF">FEM03_18885</name>
</gene>
<dbReference type="InterPro" id="IPR003477">
    <property type="entry name" value="PemK-like"/>
</dbReference>
<dbReference type="InterPro" id="IPR011067">
    <property type="entry name" value="Plasmid_toxin/cell-grow_inhib"/>
</dbReference>
<sequence length="106" mass="11889">MKTEPGQVYRVDLGYSGKMRMMAVVSMSDEDAPRALTICIPITTAYRNSWYEIALTKKTFLRETSYANVQGIQAIQNHELQGPIGKLTAAEMTNIRAALAKMFEIQ</sequence>
<dbReference type="GO" id="GO:0003677">
    <property type="term" value="F:DNA binding"/>
    <property type="evidence" value="ECO:0007669"/>
    <property type="project" value="InterPro"/>
</dbReference>
<accession>A0A5R8KA46</accession>
<dbReference type="OrthoDB" id="490628at2"/>
<dbReference type="Proteomes" id="UP000306196">
    <property type="component" value="Unassembled WGS sequence"/>
</dbReference>
<evidence type="ECO:0000313" key="1">
    <source>
        <dbReference type="EMBL" id="TLD69166.1"/>
    </source>
</evidence>
<keyword evidence="2" id="KW-1185">Reference proteome</keyword>
<dbReference type="EMBL" id="VAUV01000015">
    <property type="protein sequence ID" value="TLD69166.1"/>
    <property type="molecule type" value="Genomic_DNA"/>
</dbReference>
<comment type="caution">
    <text evidence="1">The sequence shown here is derived from an EMBL/GenBank/DDBJ whole genome shotgun (WGS) entry which is preliminary data.</text>
</comment>
<dbReference type="AlphaFoldDB" id="A0A5R8KA46"/>
<evidence type="ECO:0000313" key="2">
    <source>
        <dbReference type="Proteomes" id="UP000306196"/>
    </source>
</evidence>